<dbReference type="SUPFAM" id="SSF55874">
    <property type="entry name" value="ATPase domain of HSP90 chaperone/DNA topoisomerase II/histidine kinase"/>
    <property type="match status" value="1"/>
</dbReference>
<dbReference type="CDD" id="cd16936">
    <property type="entry name" value="HATPase_RsbW-like"/>
    <property type="match status" value="1"/>
</dbReference>
<gene>
    <name evidence="3" type="ORF">BJ971_002030</name>
</gene>
<evidence type="ECO:0000256" key="1">
    <source>
        <dbReference type="ARBA" id="ARBA00022527"/>
    </source>
</evidence>
<comment type="caution">
    <text evidence="3">The sequence shown here is derived from an EMBL/GenBank/DDBJ whole genome shotgun (WGS) entry which is preliminary data.</text>
</comment>
<organism evidence="3 4">
    <name type="scientific">Actinoplanes digitatis</name>
    <dbReference type="NCBI Taxonomy" id="1868"/>
    <lineage>
        <taxon>Bacteria</taxon>
        <taxon>Bacillati</taxon>
        <taxon>Actinomycetota</taxon>
        <taxon>Actinomycetes</taxon>
        <taxon>Micromonosporales</taxon>
        <taxon>Micromonosporaceae</taxon>
        <taxon>Actinoplanes</taxon>
    </lineage>
</organism>
<feature type="domain" description="Histidine kinase/HSP90-like ATPase" evidence="2">
    <location>
        <begin position="34"/>
        <end position="147"/>
    </location>
</feature>
<evidence type="ECO:0000313" key="4">
    <source>
        <dbReference type="Proteomes" id="UP000578112"/>
    </source>
</evidence>
<proteinExistence type="predicted"/>
<dbReference type="InterPro" id="IPR036890">
    <property type="entry name" value="HATPase_C_sf"/>
</dbReference>
<dbReference type="RefSeq" id="WP_239087799.1">
    <property type="nucleotide sequence ID" value="NZ_BOMK01000072.1"/>
</dbReference>
<keyword evidence="4" id="KW-1185">Reference proteome</keyword>
<dbReference type="PANTHER" id="PTHR35526:SF3">
    <property type="entry name" value="ANTI-SIGMA-F FACTOR RSBW"/>
    <property type="match status" value="1"/>
</dbReference>
<dbReference type="Pfam" id="PF13581">
    <property type="entry name" value="HATPase_c_2"/>
    <property type="match status" value="1"/>
</dbReference>
<protein>
    <recommendedName>
        <fullName evidence="2">Histidine kinase/HSP90-like ATPase domain-containing protein</fullName>
    </recommendedName>
</protein>
<dbReference type="Gene3D" id="3.30.565.10">
    <property type="entry name" value="Histidine kinase-like ATPase, C-terminal domain"/>
    <property type="match status" value="1"/>
</dbReference>
<keyword evidence="1" id="KW-0418">Kinase</keyword>
<dbReference type="InterPro" id="IPR003594">
    <property type="entry name" value="HATPase_dom"/>
</dbReference>
<evidence type="ECO:0000259" key="2">
    <source>
        <dbReference type="Pfam" id="PF13581"/>
    </source>
</evidence>
<dbReference type="InterPro" id="IPR050267">
    <property type="entry name" value="Anti-sigma-factor_SerPK"/>
</dbReference>
<dbReference type="EMBL" id="JACHNH010000001">
    <property type="protein sequence ID" value="MBB4761474.1"/>
    <property type="molecule type" value="Genomic_DNA"/>
</dbReference>
<dbReference type="PANTHER" id="PTHR35526">
    <property type="entry name" value="ANTI-SIGMA-F FACTOR RSBW-RELATED"/>
    <property type="match status" value="1"/>
</dbReference>
<accession>A0A7W7HVI2</accession>
<keyword evidence="1" id="KW-0808">Transferase</keyword>
<evidence type="ECO:0000313" key="3">
    <source>
        <dbReference type="EMBL" id="MBB4761474.1"/>
    </source>
</evidence>
<dbReference type="GO" id="GO:0004674">
    <property type="term" value="F:protein serine/threonine kinase activity"/>
    <property type="evidence" value="ECO:0007669"/>
    <property type="project" value="UniProtKB-KW"/>
</dbReference>
<dbReference type="Proteomes" id="UP000578112">
    <property type="component" value="Unassembled WGS sequence"/>
</dbReference>
<name>A0A7W7HVI2_9ACTN</name>
<dbReference type="AlphaFoldDB" id="A0A7W7HVI2"/>
<reference evidence="3 4" key="1">
    <citation type="submission" date="2020-08" db="EMBL/GenBank/DDBJ databases">
        <title>Sequencing the genomes of 1000 actinobacteria strains.</title>
        <authorList>
            <person name="Klenk H.-P."/>
        </authorList>
    </citation>
    <scope>NUCLEOTIDE SEQUENCE [LARGE SCALE GENOMIC DNA]</scope>
    <source>
        <strain evidence="3 4">DSM 43149</strain>
    </source>
</reference>
<keyword evidence="1" id="KW-0723">Serine/threonine-protein kinase</keyword>
<sequence length="157" mass="17001">MKLKVRGHAPDMVVLRNAHPPHFGVEIECWTLDRPTQLSALRGALRTAVVGIPAAHLSDHVTMSENIVFVATELTSNALKHGAPPAIVRLSRSDTHLVLDVADHDPSTEPEYAAHRPAGTGGLGLRLVVRMATDLGWYRAGTTKHVWAGFSLAHRTS</sequence>